<keyword evidence="7" id="KW-1185">Reference proteome</keyword>
<evidence type="ECO:0000256" key="3">
    <source>
        <dbReference type="ARBA" id="ARBA00023125"/>
    </source>
</evidence>
<evidence type="ECO:0000259" key="5">
    <source>
        <dbReference type="PROSITE" id="PS50931"/>
    </source>
</evidence>
<dbReference type="PANTHER" id="PTHR30346">
    <property type="entry name" value="TRANSCRIPTIONAL DUAL REGULATOR HCAR-RELATED"/>
    <property type="match status" value="1"/>
</dbReference>
<evidence type="ECO:0000313" key="6">
    <source>
        <dbReference type="EMBL" id="MFD0853538.1"/>
    </source>
</evidence>
<keyword evidence="2" id="KW-0805">Transcription regulation</keyword>
<name>A0ABW3CGS9_9ACTN</name>
<dbReference type="Pfam" id="PF00126">
    <property type="entry name" value="HTH_1"/>
    <property type="match status" value="1"/>
</dbReference>
<dbReference type="PANTHER" id="PTHR30346:SF0">
    <property type="entry name" value="HCA OPERON TRANSCRIPTIONAL ACTIVATOR HCAR"/>
    <property type="match status" value="1"/>
</dbReference>
<comment type="similarity">
    <text evidence="1">Belongs to the LysR transcriptional regulatory family.</text>
</comment>
<organism evidence="6 7">
    <name type="scientific">Actinomadura adrarensis</name>
    <dbReference type="NCBI Taxonomy" id="1819600"/>
    <lineage>
        <taxon>Bacteria</taxon>
        <taxon>Bacillati</taxon>
        <taxon>Actinomycetota</taxon>
        <taxon>Actinomycetes</taxon>
        <taxon>Streptosporangiales</taxon>
        <taxon>Thermomonosporaceae</taxon>
        <taxon>Actinomadura</taxon>
    </lineage>
</organism>
<keyword evidence="4" id="KW-0804">Transcription</keyword>
<keyword evidence="3" id="KW-0238">DNA-binding</keyword>
<dbReference type="Gene3D" id="1.10.10.10">
    <property type="entry name" value="Winged helix-like DNA-binding domain superfamily/Winged helix DNA-binding domain"/>
    <property type="match status" value="1"/>
</dbReference>
<evidence type="ECO:0000256" key="1">
    <source>
        <dbReference type="ARBA" id="ARBA00009437"/>
    </source>
</evidence>
<proteinExistence type="inferred from homology"/>
<dbReference type="Proteomes" id="UP001597083">
    <property type="component" value="Unassembled WGS sequence"/>
</dbReference>
<evidence type="ECO:0000256" key="2">
    <source>
        <dbReference type="ARBA" id="ARBA00023015"/>
    </source>
</evidence>
<evidence type="ECO:0000256" key="4">
    <source>
        <dbReference type="ARBA" id="ARBA00023163"/>
    </source>
</evidence>
<evidence type="ECO:0000313" key="7">
    <source>
        <dbReference type="Proteomes" id="UP001597083"/>
    </source>
</evidence>
<feature type="non-terminal residue" evidence="6">
    <location>
        <position position="78"/>
    </location>
</feature>
<dbReference type="InterPro" id="IPR036388">
    <property type="entry name" value="WH-like_DNA-bd_sf"/>
</dbReference>
<dbReference type="EMBL" id="JBHTIR010002252">
    <property type="protein sequence ID" value="MFD0853538.1"/>
    <property type="molecule type" value="Genomic_DNA"/>
</dbReference>
<dbReference type="SUPFAM" id="SSF46785">
    <property type="entry name" value="Winged helix' DNA-binding domain"/>
    <property type="match status" value="1"/>
</dbReference>
<reference evidence="7" key="1">
    <citation type="journal article" date="2019" name="Int. J. Syst. Evol. Microbiol.">
        <title>The Global Catalogue of Microorganisms (GCM) 10K type strain sequencing project: providing services to taxonomists for standard genome sequencing and annotation.</title>
        <authorList>
            <consortium name="The Broad Institute Genomics Platform"/>
            <consortium name="The Broad Institute Genome Sequencing Center for Infectious Disease"/>
            <person name="Wu L."/>
            <person name="Ma J."/>
        </authorList>
    </citation>
    <scope>NUCLEOTIDE SEQUENCE [LARGE SCALE GENOMIC DNA]</scope>
    <source>
        <strain evidence="7">JCM 31696</strain>
    </source>
</reference>
<dbReference type="PROSITE" id="PS50931">
    <property type="entry name" value="HTH_LYSR"/>
    <property type="match status" value="1"/>
</dbReference>
<feature type="domain" description="HTH lysR-type" evidence="5">
    <location>
        <begin position="1"/>
        <end position="58"/>
    </location>
</feature>
<sequence>MELRDIEIFLTLAEELHFGRTATRLRISPARVTQAIQKQERHIGGPLFERTSRTVRLTPLGSQLRDDLRPVYAGLRDG</sequence>
<comment type="caution">
    <text evidence="6">The sequence shown here is derived from an EMBL/GenBank/DDBJ whole genome shotgun (WGS) entry which is preliminary data.</text>
</comment>
<dbReference type="InterPro" id="IPR036390">
    <property type="entry name" value="WH_DNA-bd_sf"/>
</dbReference>
<protein>
    <submittedName>
        <fullName evidence="6">LysR family transcriptional regulator</fullName>
    </submittedName>
</protein>
<accession>A0ABW3CGS9</accession>
<dbReference type="InterPro" id="IPR000847">
    <property type="entry name" value="LysR_HTH_N"/>
</dbReference>
<gene>
    <name evidence="6" type="ORF">ACFQ07_14980</name>
</gene>